<evidence type="ECO:0000259" key="7">
    <source>
        <dbReference type="PROSITE" id="PS50090"/>
    </source>
</evidence>
<comment type="caution">
    <text evidence="10">The sequence shown here is derived from an EMBL/GenBank/DDBJ whole genome shotgun (WGS) entry which is preliminary data.</text>
</comment>
<evidence type="ECO:0000256" key="3">
    <source>
        <dbReference type="ARBA" id="ARBA00023163"/>
    </source>
</evidence>
<organism evidence="10 11">
    <name type="scientific">Lentinula lateritia</name>
    <dbReference type="NCBI Taxonomy" id="40482"/>
    <lineage>
        <taxon>Eukaryota</taxon>
        <taxon>Fungi</taxon>
        <taxon>Dikarya</taxon>
        <taxon>Basidiomycota</taxon>
        <taxon>Agaricomycotina</taxon>
        <taxon>Agaricomycetes</taxon>
        <taxon>Agaricomycetidae</taxon>
        <taxon>Agaricales</taxon>
        <taxon>Marasmiineae</taxon>
        <taxon>Omphalotaceae</taxon>
        <taxon>Lentinula</taxon>
    </lineage>
</organism>
<keyword evidence="3" id="KW-0804">Transcription</keyword>
<keyword evidence="2" id="KW-0238">DNA-binding</keyword>
<evidence type="ECO:0000313" key="11">
    <source>
        <dbReference type="Proteomes" id="UP001150217"/>
    </source>
</evidence>
<evidence type="ECO:0000256" key="2">
    <source>
        <dbReference type="ARBA" id="ARBA00023125"/>
    </source>
</evidence>
<sequence>MGEKVVTRPWTQKDDDLLRDAVAKYGMQDNWQAVASEVPGRDNKACRKRWLHSLSPTVKKSPWTADEDYLLLSLLSAHGPKWSFIARQIEGRTDDACSKRYSEALDPTLKKDEWTSDEEAKLLQVYSVIGGKWKEIGSQLQRSSLACRNRFKVLQRKKKPIVQTSSLTAPAQNEFESGSPYYPSGSYPLFSPEDVPATFQEPTSEVPLTSTLPPFQYSSSSLSAALEERPPISHHSPYFEAMLIDATYDHTSGSSATPSPFTFAQEFNDGSMLLDDLSDPSHYITDRNALSTFYFHHNDFGLVPDDNGICPTGPSRMEEYLPAIDTTVKSPPSGMASALHDQQVLFNESPSSFGSPELSYPSSPLGQSGASSSTSSPGVSAPAELPFEPPPLQQSLLFSSSVEVSKESARSRRHNQPTRLSALLPFSDGSLHPYACGHVQCWPADASTSASCFPTARELFEHSKIHKEPEDEKPYRCALPGCNKFWKVRKTFQSVPQDNVHIVPQSLNGLQYHLQLSSAHFQQAITKTFSSQRKSNMQPDTADGVDSDTPDHDSKRYVCDRPNCFKSYKNASGLRYHKRHGHPKTIPMQLDSVPPALARDLPSRTRKMRKKLHNPSTVATAA</sequence>
<evidence type="ECO:0000259" key="9">
    <source>
        <dbReference type="PROSITE" id="PS51294"/>
    </source>
</evidence>
<feature type="region of interest" description="Disordered" evidence="6">
    <location>
        <begin position="347"/>
        <end position="386"/>
    </location>
</feature>
<proteinExistence type="predicted"/>
<dbReference type="InterPro" id="IPR017930">
    <property type="entry name" value="Myb_dom"/>
</dbReference>
<dbReference type="SMART" id="SM00717">
    <property type="entry name" value="SANT"/>
    <property type="match status" value="3"/>
</dbReference>
<dbReference type="PROSITE" id="PS50090">
    <property type="entry name" value="MYB_LIKE"/>
    <property type="match status" value="3"/>
</dbReference>
<keyword evidence="5" id="KW-0863">Zinc-finger</keyword>
<dbReference type="PROSITE" id="PS00028">
    <property type="entry name" value="ZINC_FINGER_C2H2_1"/>
    <property type="match status" value="1"/>
</dbReference>
<evidence type="ECO:0000313" key="10">
    <source>
        <dbReference type="EMBL" id="KAJ4499254.1"/>
    </source>
</evidence>
<evidence type="ECO:0000256" key="5">
    <source>
        <dbReference type="PROSITE-ProRule" id="PRU00042"/>
    </source>
</evidence>
<evidence type="ECO:0000256" key="1">
    <source>
        <dbReference type="ARBA" id="ARBA00023015"/>
    </source>
</evidence>
<feature type="compositionally biased region" description="Basic residues" evidence="6">
    <location>
        <begin position="604"/>
        <end position="613"/>
    </location>
</feature>
<evidence type="ECO:0000256" key="4">
    <source>
        <dbReference type="ARBA" id="ARBA00023242"/>
    </source>
</evidence>
<feature type="domain" description="HTH myb-type" evidence="9">
    <location>
        <begin position="55"/>
        <end position="109"/>
    </location>
</feature>
<keyword evidence="5" id="KW-0862">Zinc</keyword>
<keyword evidence="11" id="KW-1185">Reference proteome</keyword>
<feature type="domain" description="HTH myb-type" evidence="9">
    <location>
        <begin position="110"/>
        <end position="159"/>
    </location>
</feature>
<feature type="compositionally biased region" description="Low complexity" evidence="6">
    <location>
        <begin position="361"/>
        <end position="386"/>
    </location>
</feature>
<keyword evidence="4" id="KW-0539">Nucleus</keyword>
<dbReference type="PROSITE" id="PS50157">
    <property type="entry name" value="ZINC_FINGER_C2H2_2"/>
    <property type="match status" value="1"/>
</dbReference>
<gene>
    <name evidence="10" type="ORF">C8R41DRAFT_56529</name>
</gene>
<feature type="domain" description="HTH myb-type" evidence="9">
    <location>
        <begin position="2"/>
        <end position="50"/>
    </location>
</feature>
<keyword evidence="1" id="KW-0805">Transcription regulation</keyword>
<dbReference type="InterPro" id="IPR001005">
    <property type="entry name" value="SANT/Myb"/>
</dbReference>
<feature type="domain" description="Myb-like" evidence="7">
    <location>
        <begin position="55"/>
        <end position="105"/>
    </location>
</feature>
<dbReference type="InterPro" id="IPR013087">
    <property type="entry name" value="Znf_C2H2_type"/>
</dbReference>
<dbReference type="PANTHER" id="PTHR46621:SF1">
    <property type="entry name" value="SNRNA-ACTIVATING PROTEIN COMPLEX SUBUNIT 4"/>
    <property type="match status" value="1"/>
</dbReference>
<dbReference type="Proteomes" id="UP001150217">
    <property type="component" value="Unassembled WGS sequence"/>
</dbReference>
<reference evidence="10" key="1">
    <citation type="submission" date="2022-08" db="EMBL/GenBank/DDBJ databases">
        <title>A Global Phylogenomic Analysis of the Shiitake Genus Lentinula.</title>
        <authorList>
            <consortium name="DOE Joint Genome Institute"/>
            <person name="Sierra-Patev S."/>
            <person name="Min B."/>
            <person name="Naranjo-Ortiz M."/>
            <person name="Looney B."/>
            <person name="Konkel Z."/>
            <person name="Slot J.C."/>
            <person name="Sakamoto Y."/>
            <person name="Steenwyk J.L."/>
            <person name="Rokas A."/>
            <person name="Carro J."/>
            <person name="Camarero S."/>
            <person name="Ferreira P."/>
            <person name="Molpeceres G."/>
            <person name="Ruiz-Duenas F.J."/>
            <person name="Serrano A."/>
            <person name="Henrissat B."/>
            <person name="Drula E."/>
            <person name="Hughes K.W."/>
            <person name="Mata J.L."/>
            <person name="Ishikawa N.K."/>
            <person name="Vargas-Isla R."/>
            <person name="Ushijima S."/>
            <person name="Smith C.A."/>
            <person name="Ahrendt S."/>
            <person name="Andreopoulos W."/>
            <person name="He G."/>
            <person name="Labutti K."/>
            <person name="Lipzen A."/>
            <person name="Ng V."/>
            <person name="Riley R."/>
            <person name="Sandor L."/>
            <person name="Barry K."/>
            <person name="Martinez A.T."/>
            <person name="Xiao Y."/>
            <person name="Gibbons J.G."/>
            <person name="Terashima K."/>
            <person name="Grigoriev I.V."/>
            <person name="Hibbett D.S."/>
        </authorList>
    </citation>
    <scope>NUCLEOTIDE SEQUENCE</scope>
    <source>
        <strain evidence="10">RHP3577 ss4</strain>
    </source>
</reference>
<dbReference type="CDD" id="cd00167">
    <property type="entry name" value="SANT"/>
    <property type="match status" value="1"/>
</dbReference>
<feature type="compositionally biased region" description="Polar residues" evidence="6">
    <location>
        <begin position="530"/>
        <end position="539"/>
    </location>
</feature>
<dbReference type="Pfam" id="PF13921">
    <property type="entry name" value="Myb_DNA-bind_6"/>
    <property type="match status" value="2"/>
</dbReference>
<name>A0ABQ8VSC8_9AGAR</name>
<feature type="region of interest" description="Disordered" evidence="6">
    <location>
        <begin position="602"/>
        <end position="622"/>
    </location>
</feature>
<feature type="domain" description="Myb-like" evidence="7">
    <location>
        <begin position="2"/>
        <end position="54"/>
    </location>
</feature>
<feature type="domain" description="C2H2-type" evidence="8">
    <location>
        <begin position="557"/>
        <end position="587"/>
    </location>
</feature>
<dbReference type="EMBL" id="JANVFT010000011">
    <property type="protein sequence ID" value="KAJ4499254.1"/>
    <property type="molecule type" value="Genomic_DNA"/>
</dbReference>
<dbReference type="SUPFAM" id="SSF46689">
    <property type="entry name" value="Homeodomain-like"/>
    <property type="match status" value="2"/>
</dbReference>
<feature type="domain" description="Myb-like" evidence="7">
    <location>
        <begin position="106"/>
        <end position="155"/>
    </location>
</feature>
<evidence type="ECO:0000259" key="8">
    <source>
        <dbReference type="PROSITE" id="PS50157"/>
    </source>
</evidence>
<dbReference type="SMART" id="SM00355">
    <property type="entry name" value="ZnF_C2H2"/>
    <property type="match status" value="2"/>
</dbReference>
<keyword evidence="5" id="KW-0479">Metal-binding</keyword>
<dbReference type="PANTHER" id="PTHR46621">
    <property type="entry name" value="SNRNA-ACTIVATING PROTEIN COMPLEX SUBUNIT 4"/>
    <property type="match status" value="1"/>
</dbReference>
<dbReference type="Gene3D" id="1.10.10.60">
    <property type="entry name" value="Homeodomain-like"/>
    <property type="match status" value="3"/>
</dbReference>
<dbReference type="PROSITE" id="PS51294">
    <property type="entry name" value="HTH_MYB"/>
    <property type="match status" value="3"/>
</dbReference>
<accession>A0ABQ8VSC8</accession>
<feature type="region of interest" description="Disordered" evidence="6">
    <location>
        <begin position="530"/>
        <end position="553"/>
    </location>
</feature>
<evidence type="ECO:0000256" key="6">
    <source>
        <dbReference type="SAM" id="MobiDB-lite"/>
    </source>
</evidence>
<dbReference type="InterPro" id="IPR009057">
    <property type="entry name" value="Homeodomain-like_sf"/>
</dbReference>
<protein>
    <submittedName>
        <fullName evidence="10">Uncharacterized protein</fullName>
    </submittedName>
</protein>
<dbReference type="InterPro" id="IPR051575">
    <property type="entry name" value="Myb-like_DNA-bd"/>
</dbReference>